<evidence type="ECO:0008006" key="3">
    <source>
        <dbReference type="Google" id="ProtNLM"/>
    </source>
</evidence>
<reference evidence="1 2" key="1">
    <citation type="submission" date="2024-09" db="EMBL/GenBank/DDBJ databases">
        <authorList>
            <person name="Sun Q."/>
            <person name="Mori K."/>
        </authorList>
    </citation>
    <scope>NUCLEOTIDE SEQUENCE [LARGE SCALE GENOMIC DNA]</scope>
    <source>
        <strain evidence="1 2">KCTC 23315</strain>
    </source>
</reference>
<proteinExistence type="predicted"/>
<gene>
    <name evidence="1" type="ORF">ACFFJP_00835</name>
</gene>
<dbReference type="EMBL" id="JBHLXP010000001">
    <property type="protein sequence ID" value="MFC0046829.1"/>
    <property type="molecule type" value="Genomic_DNA"/>
</dbReference>
<sequence>MKQFWQLISLVILTCAIQPLQARPAIDLSQLQQICLQSYPRCVAASDAALPQIQPQSRLWYEVQLLKLDAMFSQQSAAPLFALTSEFVKDKSAPTAFLARIYIYHAKLLYAQDQKPQSKFYLDKAVALMSDWQQSTADPMSYIRLYNVQLYAGGNYQHSYNQLTMLEKRFLTSQDARLHYELQNNLGHYAGYLQQQDKALLHRQQALGWAEKIGHPALRAEAHFNLARVSTFKALWQDAERNFVAAFDDYRQAEDPIAQTESLLYRSEALWRLQRHAEAQQLFAQVDLALLPQHRQPDLQRIRQLLQR</sequence>
<dbReference type="SUPFAM" id="SSF48452">
    <property type="entry name" value="TPR-like"/>
    <property type="match status" value="1"/>
</dbReference>
<protein>
    <recommendedName>
        <fullName evidence="3">Tetratricopeptide repeat protein</fullName>
    </recommendedName>
</protein>
<dbReference type="InterPro" id="IPR011990">
    <property type="entry name" value="TPR-like_helical_dom_sf"/>
</dbReference>
<keyword evidence="2" id="KW-1185">Reference proteome</keyword>
<dbReference type="RefSeq" id="WP_377239426.1">
    <property type="nucleotide sequence ID" value="NZ_JBHLXP010000001.1"/>
</dbReference>
<name>A0ABV6B7K0_9GAMM</name>
<evidence type="ECO:0000313" key="1">
    <source>
        <dbReference type="EMBL" id="MFC0046829.1"/>
    </source>
</evidence>
<organism evidence="1 2">
    <name type="scientific">Rheinheimera tilapiae</name>
    <dbReference type="NCBI Taxonomy" id="875043"/>
    <lineage>
        <taxon>Bacteria</taxon>
        <taxon>Pseudomonadati</taxon>
        <taxon>Pseudomonadota</taxon>
        <taxon>Gammaproteobacteria</taxon>
        <taxon>Chromatiales</taxon>
        <taxon>Chromatiaceae</taxon>
        <taxon>Rheinheimera</taxon>
    </lineage>
</organism>
<dbReference type="Gene3D" id="1.25.40.10">
    <property type="entry name" value="Tetratricopeptide repeat domain"/>
    <property type="match status" value="1"/>
</dbReference>
<comment type="caution">
    <text evidence="1">The sequence shown here is derived from an EMBL/GenBank/DDBJ whole genome shotgun (WGS) entry which is preliminary data.</text>
</comment>
<dbReference type="Proteomes" id="UP001589813">
    <property type="component" value="Unassembled WGS sequence"/>
</dbReference>
<evidence type="ECO:0000313" key="2">
    <source>
        <dbReference type="Proteomes" id="UP001589813"/>
    </source>
</evidence>
<accession>A0ABV6B7K0</accession>